<dbReference type="AlphaFoldDB" id="A0A149QSG2"/>
<dbReference type="GO" id="GO:0003677">
    <property type="term" value="F:DNA binding"/>
    <property type="evidence" value="ECO:0007669"/>
    <property type="project" value="UniProtKB-KW"/>
</dbReference>
<keyword evidence="4" id="KW-0804">Transcription</keyword>
<dbReference type="SUPFAM" id="SSF47413">
    <property type="entry name" value="lambda repressor-like DNA-binding domains"/>
    <property type="match status" value="1"/>
</dbReference>
<dbReference type="EMBL" id="LHZB01000117">
    <property type="protein sequence ID" value="KXV00256.1"/>
    <property type="molecule type" value="Genomic_DNA"/>
</dbReference>
<comment type="caution">
    <text evidence="7">The sequence shown here is derived from an EMBL/GenBank/DDBJ whole genome shotgun (WGS) entry which is preliminary data.</text>
</comment>
<evidence type="ECO:0000259" key="6">
    <source>
        <dbReference type="Pfam" id="PF13693"/>
    </source>
</evidence>
<dbReference type="Pfam" id="PF13693">
    <property type="entry name" value="HTH_35"/>
    <property type="match status" value="1"/>
</dbReference>
<evidence type="ECO:0000256" key="1">
    <source>
        <dbReference type="ARBA" id="ARBA00006157"/>
    </source>
</evidence>
<sequence length="95" mass="10517">MHIEDIKAELRKKYGPLTSISRDLGLSKNAVSATISQPGYSVLNERRIAKLLGRTVFEVWGKDRFHEDGTPVSQVADRTPTSRVPADLRRNGVAA</sequence>
<dbReference type="PATRIC" id="fig|442.7.peg.2167"/>
<feature type="compositionally biased region" description="Basic and acidic residues" evidence="5">
    <location>
        <begin position="86"/>
        <end position="95"/>
    </location>
</feature>
<dbReference type="Gene3D" id="1.10.260.40">
    <property type="entry name" value="lambda repressor-like DNA-binding domains"/>
    <property type="match status" value="1"/>
</dbReference>
<evidence type="ECO:0000256" key="2">
    <source>
        <dbReference type="ARBA" id="ARBA00023015"/>
    </source>
</evidence>
<protein>
    <submittedName>
        <fullName evidence="7">Sugar fermentation stimulation protein B</fullName>
    </submittedName>
</protein>
<organism evidence="7 8">
    <name type="scientific">Gluconobacter potus</name>
    <dbReference type="NCBI Taxonomy" id="2724927"/>
    <lineage>
        <taxon>Bacteria</taxon>
        <taxon>Pseudomonadati</taxon>
        <taxon>Pseudomonadota</taxon>
        <taxon>Alphaproteobacteria</taxon>
        <taxon>Acetobacterales</taxon>
        <taxon>Acetobacteraceae</taxon>
        <taxon>Gluconobacter</taxon>
    </lineage>
</organism>
<evidence type="ECO:0000256" key="4">
    <source>
        <dbReference type="ARBA" id="ARBA00023163"/>
    </source>
</evidence>
<dbReference type="Proteomes" id="UP000075573">
    <property type="component" value="Unassembled WGS sequence"/>
</dbReference>
<reference evidence="7 8" key="1">
    <citation type="submission" date="2015-06" db="EMBL/GenBank/DDBJ databases">
        <title>Improved classification and identification of acetic acid bacteria using matrix-assisted laser desorption/ionization time-of-flight mass spectrometry; Gluconobacter nephelii and Gluconobacter uchimurae are later heterotypic synonyms of Gluconobacter japonicus and Gluconobacter oxydans, respectively.</title>
        <authorList>
            <person name="Li L."/>
            <person name="Cleenwerck I."/>
            <person name="De Vuyst L."/>
            <person name="Vandamme P."/>
        </authorList>
    </citation>
    <scope>NUCLEOTIDE SEQUENCE [LARGE SCALE GENOMIC DNA]</scope>
    <source>
        <strain evidence="7 8">LMG 1764</strain>
    </source>
</reference>
<dbReference type="InterPro" id="IPR010982">
    <property type="entry name" value="Lambda_DNA-bd_dom_sf"/>
</dbReference>
<keyword evidence="3" id="KW-0238">DNA-binding</keyword>
<name>A0A149QSG2_9PROT</name>
<dbReference type="InterPro" id="IPR038722">
    <property type="entry name" value="Ner_HTH_dom"/>
</dbReference>
<feature type="domain" description="Ner winged helix-turn-helix DNA-binding" evidence="6">
    <location>
        <begin position="1"/>
        <end position="74"/>
    </location>
</feature>
<gene>
    <name evidence="7" type="ORF">AD929_11480</name>
</gene>
<feature type="region of interest" description="Disordered" evidence="5">
    <location>
        <begin position="68"/>
        <end position="95"/>
    </location>
</feature>
<proteinExistence type="inferred from homology"/>
<evidence type="ECO:0000256" key="3">
    <source>
        <dbReference type="ARBA" id="ARBA00023125"/>
    </source>
</evidence>
<evidence type="ECO:0000313" key="7">
    <source>
        <dbReference type="EMBL" id="KXV00256.1"/>
    </source>
</evidence>
<keyword evidence="2" id="KW-0805">Transcription regulation</keyword>
<accession>A0A149QSG2</accession>
<comment type="similarity">
    <text evidence="1">Belongs to the ner transcriptional regulatory family.</text>
</comment>
<evidence type="ECO:0000313" key="8">
    <source>
        <dbReference type="Proteomes" id="UP000075573"/>
    </source>
</evidence>
<evidence type="ECO:0000256" key="5">
    <source>
        <dbReference type="SAM" id="MobiDB-lite"/>
    </source>
</evidence>